<dbReference type="Proteomes" id="UP000728032">
    <property type="component" value="Unassembled WGS sequence"/>
</dbReference>
<dbReference type="PANTHER" id="PTHR15904">
    <property type="entry name" value="FAM13"/>
    <property type="match status" value="1"/>
</dbReference>
<proteinExistence type="inferred from homology"/>
<dbReference type="PANTHER" id="PTHR15904:SF17">
    <property type="entry name" value="RHO-GAP DOMAIN-CONTAINING PROTEIN"/>
    <property type="match status" value="1"/>
</dbReference>
<name>A0A7R9M878_9ACAR</name>
<dbReference type="EMBL" id="OC922317">
    <property type="protein sequence ID" value="CAD7654093.1"/>
    <property type="molecule type" value="Genomic_DNA"/>
</dbReference>
<evidence type="ECO:0000313" key="3">
    <source>
        <dbReference type="EMBL" id="CAD7654093.1"/>
    </source>
</evidence>
<accession>A0A7R9M878</accession>
<evidence type="ECO:0000256" key="1">
    <source>
        <dbReference type="ARBA" id="ARBA00007549"/>
    </source>
</evidence>
<reference evidence="3" key="1">
    <citation type="submission" date="2020-11" db="EMBL/GenBank/DDBJ databases">
        <authorList>
            <person name="Tran Van P."/>
        </authorList>
    </citation>
    <scope>NUCLEOTIDE SEQUENCE</scope>
</reference>
<feature type="domain" description="FAM13A-like" evidence="2">
    <location>
        <begin position="126"/>
        <end position="181"/>
    </location>
</feature>
<dbReference type="InterPro" id="IPR059029">
    <property type="entry name" value="FAM13A_dom"/>
</dbReference>
<evidence type="ECO:0000259" key="2">
    <source>
        <dbReference type="Pfam" id="PF26116"/>
    </source>
</evidence>
<comment type="similarity">
    <text evidence="1">Belongs to the FAM13 family.</text>
</comment>
<keyword evidence="4" id="KW-1185">Reference proteome</keyword>
<sequence>QEEKLTLQKSLLRFEALFGRPTTKAEREIVRPLYDRYRIVKRMVAKTVPKGSKESAELQPILEHIAMDFISPSHSKSEAIVSLSETTSELPAGAIDENEISTNSSKSSVKDSKNIHFQSNNLHEMSLTELNQLLGETRVQKKNLRTVLRDFENEFFKIMGRKVEKEDKVNMGSVYSNYKHKMQTL</sequence>
<dbReference type="AlphaFoldDB" id="A0A7R9M878"/>
<evidence type="ECO:0000313" key="4">
    <source>
        <dbReference type="Proteomes" id="UP000728032"/>
    </source>
</evidence>
<feature type="non-terminal residue" evidence="3">
    <location>
        <position position="185"/>
    </location>
</feature>
<dbReference type="OrthoDB" id="185175at2759"/>
<dbReference type="Pfam" id="PF26116">
    <property type="entry name" value="FAM13A"/>
    <property type="match status" value="1"/>
</dbReference>
<dbReference type="InterPro" id="IPR039102">
    <property type="entry name" value="FAM13"/>
</dbReference>
<organism evidence="3">
    <name type="scientific">Oppiella nova</name>
    <dbReference type="NCBI Taxonomy" id="334625"/>
    <lineage>
        <taxon>Eukaryota</taxon>
        <taxon>Metazoa</taxon>
        <taxon>Ecdysozoa</taxon>
        <taxon>Arthropoda</taxon>
        <taxon>Chelicerata</taxon>
        <taxon>Arachnida</taxon>
        <taxon>Acari</taxon>
        <taxon>Acariformes</taxon>
        <taxon>Sarcoptiformes</taxon>
        <taxon>Oribatida</taxon>
        <taxon>Brachypylina</taxon>
        <taxon>Oppioidea</taxon>
        <taxon>Oppiidae</taxon>
        <taxon>Oppiella</taxon>
    </lineage>
</organism>
<protein>
    <recommendedName>
        <fullName evidence="2">FAM13A-like domain-containing protein</fullName>
    </recommendedName>
</protein>
<gene>
    <name evidence="3" type="ORF">ONB1V03_LOCUS10743</name>
</gene>
<dbReference type="EMBL" id="CAJPVJ010007492">
    <property type="protein sequence ID" value="CAG2171280.1"/>
    <property type="molecule type" value="Genomic_DNA"/>
</dbReference>